<evidence type="ECO:0000256" key="1">
    <source>
        <dbReference type="ARBA" id="ARBA00022801"/>
    </source>
</evidence>
<protein>
    <submittedName>
        <fullName evidence="3">Isochorismatase family protein</fullName>
    </submittedName>
</protein>
<accession>A0AAU3I953</accession>
<evidence type="ECO:0000259" key="2">
    <source>
        <dbReference type="Pfam" id="PF00857"/>
    </source>
</evidence>
<dbReference type="GO" id="GO:0016787">
    <property type="term" value="F:hydrolase activity"/>
    <property type="evidence" value="ECO:0007669"/>
    <property type="project" value="UniProtKB-KW"/>
</dbReference>
<dbReference type="AlphaFoldDB" id="A0AAU3I953"/>
<proteinExistence type="predicted"/>
<dbReference type="InterPro" id="IPR036380">
    <property type="entry name" value="Isochorismatase-like_sf"/>
</dbReference>
<feature type="domain" description="Isochorismatase-like" evidence="2">
    <location>
        <begin position="26"/>
        <end position="202"/>
    </location>
</feature>
<evidence type="ECO:0000313" key="3">
    <source>
        <dbReference type="EMBL" id="WTZ14061.1"/>
    </source>
</evidence>
<dbReference type="Gene3D" id="3.40.50.850">
    <property type="entry name" value="Isochorismatase-like"/>
    <property type="match status" value="1"/>
</dbReference>
<reference evidence="3" key="1">
    <citation type="submission" date="2022-10" db="EMBL/GenBank/DDBJ databases">
        <title>The complete genomes of actinobacterial strains from the NBC collection.</title>
        <authorList>
            <person name="Joergensen T.S."/>
            <person name="Alvarez Arevalo M."/>
            <person name="Sterndorff E.B."/>
            <person name="Faurdal D."/>
            <person name="Vuksanovic O."/>
            <person name="Mourched A.-S."/>
            <person name="Charusanti P."/>
            <person name="Shaw S."/>
            <person name="Blin K."/>
            <person name="Weber T."/>
        </authorList>
    </citation>
    <scope>NUCLEOTIDE SEQUENCE</scope>
    <source>
        <strain evidence="3">NBC_01393</strain>
    </source>
</reference>
<dbReference type="PANTHER" id="PTHR43540:SF1">
    <property type="entry name" value="ISOCHORISMATASE HYDROLASE"/>
    <property type="match status" value="1"/>
</dbReference>
<dbReference type="EMBL" id="CP109546">
    <property type="protein sequence ID" value="WTZ14061.1"/>
    <property type="molecule type" value="Genomic_DNA"/>
</dbReference>
<dbReference type="InterPro" id="IPR050272">
    <property type="entry name" value="Isochorismatase-like_hydrls"/>
</dbReference>
<dbReference type="SUPFAM" id="SSF52499">
    <property type="entry name" value="Isochorismatase-like hydrolases"/>
    <property type="match status" value="1"/>
</dbReference>
<keyword evidence="1" id="KW-0378">Hydrolase</keyword>
<dbReference type="PANTHER" id="PTHR43540">
    <property type="entry name" value="PEROXYUREIDOACRYLATE/UREIDOACRYLATE AMIDOHYDROLASE-RELATED"/>
    <property type="match status" value="1"/>
</dbReference>
<sequence length="214" mass="22429">MASDPLHEDYRAAGFGRRVGWGERPAVVLVDPVRAYADPGAALFLDTAADALAAMRRLADTARASGLPVVFTAVRYTGEPADDVPHFARKVPGLAAFRAGAPHAGFTAACPPGASDSVVYKHYPSAFFGTGLDGTLRSWGVDTLLLGGFSTSGCVRASALDGLQYGFRPLVVREAVADRDPGPHEANLFDLDSKYADVIALDDACAALARYTSA</sequence>
<gene>
    <name evidence="3" type="ORF">OG699_42570</name>
</gene>
<dbReference type="Pfam" id="PF00857">
    <property type="entry name" value="Isochorismatase"/>
    <property type="match status" value="1"/>
</dbReference>
<organism evidence="3">
    <name type="scientific">Streptomyces sp. NBC_01393</name>
    <dbReference type="NCBI Taxonomy" id="2903851"/>
    <lineage>
        <taxon>Bacteria</taxon>
        <taxon>Bacillati</taxon>
        <taxon>Actinomycetota</taxon>
        <taxon>Actinomycetes</taxon>
        <taxon>Kitasatosporales</taxon>
        <taxon>Streptomycetaceae</taxon>
        <taxon>Streptomyces</taxon>
    </lineage>
</organism>
<dbReference type="InterPro" id="IPR000868">
    <property type="entry name" value="Isochorismatase-like_dom"/>
</dbReference>
<name>A0AAU3I953_9ACTN</name>